<dbReference type="PROSITE" id="PS51000">
    <property type="entry name" value="HTH_DEOR_2"/>
    <property type="match status" value="1"/>
</dbReference>
<dbReference type="Pfam" id="PF00455">
    <property type="entry name" value="DeoRC"/>
    <property type="match status" value="1"/>
</dbReference>
<dbReference type="SUPFAM" id="SSF100950">
    <property type="entry name" value="NagB/RpiA/CoA transferase-like"/>
    <property type="match status" value="1"/>
</dbReference>
<dbReference type="InterPro" id="IPR050313">
    <property type="entry name" value="Carb_Metab_HTH_regulators"/>
</dbReference>
<comment type="caution">
    <text evidence="5">The sequence shown here is derived from an EMBL/GenBank/DDBJ whole genome shotgun (WGS) entry which is preliminary data.</text>
</comment>
<dbReference type="RefSeq" id="WP_043120860.1">
    <property type="nucleotide sequence ID" value="NZ_JTDL01000079.1"/>
</dbReference>
<dbReference type="PROSITE" id="PS00894">
    <property type="entry name" value="HTH_DEOR_1"/>
    <property type="match status" value="1"/>
</dbReference>
<dbReference type="GO" id="GO:0003677">
    <property type="term" value="F:DNA binding"/>
    <property type="evidence" value="ECO:0007669"/>
    <property type="project" value="UniProtKB-KW"/>
</dbReference>
<dbReference type="Pfam" id="PF08220">
    <property type="entry name" value="HTH_DeoR"/>
    <property type="match status" value="1"/>
</dbReference>
<dbReference type="InterPro" id="IPR014036">
    <property type="entry name" value="DeoR-like_C"/>
</dbReference>
<feature type="domain" description="HTH deoR-type" evidence="4">
    <location>
        <begin position="17"/>
        <end position="72"/>
    </location>
</feature>
<dbReference type="PRINTS" id="PR00037">
    <property type="entry name" value="HTHLACR"/>
</dbReference>
<accession>A0A0B2AQZ4</accession>
<evidence type="ECO:0000313" key="5">
    <source>
        <dbReference type="EMBL" id="KHL04399.1"/>
    </source>
</evidence>
<dbReference type="GO" id="GO:0003700">
    <property type="term" value="F:DNA-binding transcription factor activity"/>
    <property type="evidence" value="ECO:0007669"/>
    <property type="project" value="InterPro"/>
</dbReference>
<keyword evidence="3" id="KW-0804">Transcription</keyword>
<dbReference type="Gene3D" id="3.40.50.1360">
    <property type="match status" value="1"/>
</dbReference>
<dbReference type="Proteomes" id="UP000030982">
    <property type="component" value="Unassembled WGS sequence"/>
</dbReference>
<keyword evidence="1" id="KW-0805">Transcription regulation</keyword>
<dbReference type="InterPro" id="IPR001034">
    <property type="entry name" value="DeoR_HTH"/>
</dbReference>
<dbReference type="InterPro" id="IPR036390">
    <property type="entry name" value="WH_DNA-bd_sf"/>
</dbReference>
<dbReference type="InterPro" id="IPR036388">
    <property type="entry name" value="WH-like_DNA-bd_sf"/>
</dbReference>
<evidence type="ECO:0000259" key="4">
    <source>
        <dbReference type="PROSITE" id="PS51000"/>
    </source>
</evidence>
<dbReference type="SMART" id="SM00420">
    <property type="entry name" value="HTH_DEOR"/>
    <property type="match status" value="1"/>
</dbReference>
<keyword evidence="6" id="KW-1185">Reference proteome</keyword>
<dbReference type="SMART" id="SM01134">
    <property type="entry name" value="DeoRC"/>
    <property type="match status" value="1"/>
</dbReference>
<keyword evidence="2" id="KW-0238">DNA-binding</keyword>
<dbReference type="Gene3D" id="1.10.10.10">
    <property type="entry name" value="Winged helix-like DNA-binding domain superfamily/Winged helix DNA-binding domain"/>
    <property type="match status" value="1"/>
</dbReference>
<reference evidence="5 6" key="1">
    <citation type="submission" date="2014-09" db="EMBL/GenBank/DDBJ databases">
        <title>Genome sequence of Sinomonas sp. MUSC 117.</title>
        <authorList>
            <person name="Lee L.-H."/>
        </authorList>
    </citation>
    <scope>NUCLEOTIDE SEQUENCE [LARGE SCALE GENOMIC DNA]</scope>
    <source>
        <strain evidence="5 6">MUSC 117</strain>
    </source>
</reference>
<dbReference type="EMBL" id="JTDL01000079">
    <property type="protein sequence ID" value="KHL04399.1"/>
    <property type="molecule type" value="Genomic_DNA"/>
</dbReference>
<evidence type="ECO:0000256" key="3">
    <source>
        <dbReference type="ARBA" id="ARBA00023163"/>
    </source>
</evidence>
<gene>
    <name evidence="5" type="ORF">LK10_05740</name>
</gene>
<dbReference type="STRING" id="1338436.LK10_05740"/>
<dbReference type="OrthoDB" id="7688673at2"/>
<protein>
    <recommendedName>
        <fullName evidence="4">HTH deoR-type domain-containing protein</fullName>
    </recommendedName>
</protein>
<evidence type="ECO:0000256" key="1">
    <source>
        <dbReference type="ARBA" id="ARBA00023015"/>
    </source>
</evidence>
<evidence type="ECO:0000256" key="2">
    <source>
        <dbReference type="ARBA" id="ARBA00023125"/>
    </source>
</evidence>
<evidence type="ECO:0000313" key="6">
    <source>
        <dbReference type="Proteomes" id="UP000030982"/>
    </source>
</evidence>
<proteinExistence type="predicted"/>
<dbReference type="AlphaFoldDB" id="A0A0B2AQZ4"/>
<sequence length="272" mass="30337">MTLKPDESSTAVRQSRQLQRQRAISDAVMAEGAIRIEQLAERFGISVMTVHRDLDELENRGLIRKNRGVATALSTALVESSDVYRSSRQLTEKEAIAHAALEFIEPGQAIMLDDSTTTLHVVPHLKDRAPLTVITNTLTIVNDLRGTKGISLLALGGQYYNWCSAFMGRMTIEAISSLRADLLIMSTSAITDDIAFHQTQETVDVKRAMFDAAAKRILLADHTKFEKRALHAMLSLERFDAIIVDAGTDREHIARLRDKGVHVLVARRNHRQ</sequence>
<organism evidence="5 6">
    <name type="scientific">Sinomonas humi</name>
    <dbReference type="NCBI Taxonomy" id="1338436"/>
    <lineage>
        <taxon>Bacteria</taxon>
        <taxon>Bacillati</taxon>
        <taxon>Actinomycetota</taxon>
        <taxon>Actinomycetes</taxon>
        <taxon>Micrococcales</taxon>
        <taxon>Micrococcaceae</taxon>
        <taxon>Sinomonas</taxon>
    </lineage>
</organism>
<dbReference type="InterPro" id="IPR018356">
    <property type="entry name" value="Tscrpt_reg_HTH_DeoR_CS"/>
</dbReference>
<dbReference type="PANTHER" id="PTHR30363">
    <property type="entry name" value="HTH-TYPE TRANSCRIPTIONAL REGULATOR SRLR-RELATED"/>
    <property type="match status" value="1"/>
</dbReference>
<dbReference type="SUPFAM" id="SSF46785">
    <property type="entry name" value="Winged helix' DNA-binding domain"/>
    <property type="match status" value="1"/>
</dbReference>
<dbReference type="InterPro" id="IPR037171">
    <property type="entry name" value="NagB/RpiA_transferase-like"/>
</dbReference>
<dbReference type="PANTHER" id="PTHR30363:SF44">
    <property type="entry name" value="AGA OPERON TRANSCRIPTIONAL REPRESSOR-RELATED"/>
    <property type="match status" value="1"/>
</dbReference>
<name>A0A0B2AQZ4_9MICC</name>